<evidence type="ECO:0000256" key="4">
    <source>
        <dbReference type="ARBA" id="ARBA00022692"/>
    </source>
</evidence>
<dbReference type="Pfam" id="PF00482">
    <property type="entry name" value="T2SSF"/>
    <property type="match status" value="1"/>
</dbReference>
<comment type="subcellular location">
    <subcellularLocation>
        <location evidence="1">Cell membrane</location>
        <topology evidence="1">Multi-pass membrane protein</topology>
    </subcellularLocation>
</comment>
<keyword evidence="3" id="KW-1003">Cell membrane</keyword>
<comment type="caution">
    <text evidence="9">The sequence shown here is derived from an EMBL/GenBank/DDBJ whole genome shotgun (WGS) entry which is preliminary data.</text>
</comment>
<evidence type="ECO:0000256" key="3">
    <source>
        <dbReference type="ARBA" id="ARBA00022475"/>
    </source>
</evidence>
<proteinExistence type="inferred from homology"/>
<dbReference type="GO" id="GO:0005886">
    <property type="term" value="C:plasma membrane"/>
    <property type="evidence" value="ECO:0007669"/>
    <property type="project" value="UniProtKB-SubCell"/>
</dbReference>
<evidence type="ECO:0000256" key="1">
    <source>
        <dbReference type="ARBA" id="ARBA00004651"/>
    </source>
</evidence>
<name>A0A645F4G9_9ZZZZ</name>
<dbReference type="InterPro" id="IPR018076">
    <property type="entry name" value="T2SS_GspF_dom"/>
</dbReference>
<dbReference type="PANTHER" id="PTHR30012">
    <property type="entry name" value="GENERAL SECRETION PATHWAY PROTEIN"/>
    <property type="match status" value="1"/>
</dbReference>
<evidence type="ECO:0000313" key="9">
    <source>
        <dbReference type="EMBL" id="MPN09171.1"/>
    </source>
</evidence>
<accession>A0A645F4G9</accession>
<reference evidence="9" key="1">
    <citation type="submission" date="2019-08" db="EMBL/GenBank/DDBJ databases">
        <authorList>
            <person name="Kucharzyk K."/>
            <person name="Murdoch R.W."/>
            <person name="Higgins S."/>
            <person name="Loffler F."/>
        </authorList>
    </citation>
    <scope>NUCLEOTIDE SEQUENCE</scope>
</reference>
<evidence type="ECO:0000259" key="8">
    <source>
        <dbReference type="Pfam" id="PF00482"/>
    </source>
</evidence>
<dbReference type="EMBL" id="VSSQ01055261">
    <property type="protein sequence ID" value="MPN09171.1"/>
    <property type="molecule type" value="Genomic_DNA"/>
</dbReference>
<dbReference type="AlphaFoldDB" id="A0A645F4G9"/>
<evidence type="ECO:0000256" key="5">
    <source>
        <dbReference type="ARBA" id="ARBA00022989"/>
    </source>
</evidence>
<dbReference type="InterPro" id="IPR003004">
    <property type="entry name" value="GspF/PilC"/>
</dbReference>
<evidence type="ECO:0000256" key="7">
    <source>
        <dbReference type="SAM" id="Phobius"/>
    </source>
</evidence>
<feature type="domain" description="Type II secretion system protein GspF" evidence="8">
    <location>
        <begin position="2"/>
        <end position="121"/>
    </location>
</feature>
<gene>
    <name evidence="9" type="ORF">SDC9_156459</name>
</gene>
<protein>
    <recommendedName>
        <fullName evidence="8">Type II secretion system protein GspF domain-containing protein</fullName>
    </recommendedName>
</protein>
<sequence length="131" mass="14482">MLAVLLKSGIPLLKALKLAGEISGNKKIRESFSIVAEHISLGHSLSQALLTQKEYLPPLIVPILALSERSGTLIESLIQISVQLNEDSQQNMKRLEVLIEPILITCLGVFLLIFISALFLPLFKTFQNISF</sequence>
<evidence type="ECO:0000256" key="2">
    <source>
        <dbReference type="ARBA" id="ARBA00005745"/>
    </source>
</evidence>
<keyword evidence="4 7" id="KW-0812">Transmembrane</keyword>
<organism evidence="9">
    <name type="scientific">bioreactor metagenome</name>
    <dbReference type="NCBI Taxonomy" id="1076179"/>
    <lineage>
        <taxon>unclassified sequences</taxon>
        <taxon>metagenomes</taxon>
        <taxon>ecological metagenomes</taxon>
    </lineage>
</organism>
<feature type="transmembrane region" description="Helical" evidence="7">
    <location>
        <begin position="102"/>
        <end position="123"/>
    </location>
</feature>
<keyword evidence="6 7" id="KW-0472">Membrane</keyword>
<evidence type="ECO:0000256" key="6">
    <source>
        <dbReference type="ARBA" id="ARBA00023136"/>
    </source>
</evidence>
<dbReference type="Gene3D" id="1.20.81.30">
    <property type="entry name" value="Type II secretion system (T2SS), domain F"/>
    <property type="match status" value="1"/>
</dbReference>
<dbReference type="PANTHER" id="PTHR30012:SF0">
    <property type="entry name" value="TYPE II SECRETION SYSTEM PROTEIN F-RELATED"/>
    <property type="match status" value="1"/>
</dbReference>
<comment type="similarity">
    <text evidence="2">Belongs to the GSP F family.</text>
</comment>
<dbReference type="InterPro" id="IPR042094">
    <property type="entry name" value="T2SS_GspF_sf"/>
</dbReference>
<keyword evidence="5 7" id="KW-1133">Transmembrane helix</keyword>